<dbReference type="InterPro" id="IPR037026">
    <property type="entry name" value="Vgr_OB-fold_dom_sf"/>
</dbReference>
<dbReference type="RefSeq" id="WP_079643468.1">
    <property type="nucleotide sequence ID" value="NZ_FUZF01000011.1"/>
</dbReference>
<dbReference type="InterPro" id="IPR006531">
    <property type="entry name" value="Gp5/Vgr_OB"/>
</dbReference>
<dbReference type="Gene3D" id="2.40.50.230">
    <property type="entry name" value="Gp5 N-terminal domain"/>
    <property type="match status" value="1"/>
</dbReference>
<dbReference type="SUPFAM" id="SSF69279">
    <property type="entry name" value="Phage tail proteins"/>
    <property type="match status" value="1"/>
</dbReference>
<dbReference type="NCBIfam" id="TIGR01646">
    <property type="entry name" value="vgr_GE"/>
    <property type="match status" value="1"/>
</dbReference>
<organism evidence="2 3">
    <name type="scientific">Sphingobacterium nematocida</name>
    <dbReference type="NCBI Taxonomy" id="1513896"/>
    <lineage>
        <taxon>Bacteria</taxon>
        <taxon>Pseudomonadati</taxon>
        <taxon>Bacteroidota</taxon>
        <taxon>Sphingobacteriia</taxon>
        <taxon>Sphingobacteriales</taxon>
        <taxon>Sphingobacteriaceae</taxon>
        <taxon>Sphingobacterium</taxon>
    </lineage>
</organism>
<evidence type="ECO:0000259" key="1">
    <source>
        <dbReference type="Pfam" id="PF04717"/>
    </source>
</evidence>
<dbReference type="Proteomes" id="UP000190150">
    <property type="component" value="Unassembled WGS sequence"/>
</dbReference>
<dbReference type="SUPFAM" id="SSF69255">
    <property type="entry name" value="gp5 N-terminal domain-like"/>
    <property type="match status" value="1"/>
</dbReference>
<protein>
    <submittedName>
        <fullName evidence="2">Rhs element Vgr protein</fullName>
    </submittedName>
</protein>
<evidence type="ECO:0000313" key="3">
    <source>
        <dbReference type="Proteomes" id="UP000190150"/>
    </source>
</evidence>
<name>A0A1T5EFZ9_9SPHI</name>
<reference evidence="3" key="1">
    <citation type="submission" date="2017-02" db="EMBL/GenBank/DDBJ databases">
        <authorList>
            <person name="Varghese N."/>
            <person name="Submissions S."/>
        </authorList>
    </citation>
    <scope>NUCLEOTIDE SEQUENCE [LARGE SCALE GENOMIC DNA]</scope>
    <source>
        <strain evidence="3">DSM 24091</strain>
    </source>
</reference>
<evidence type="ECO:0000313" key="2">
    <source>
        <dbReference type="EMBL" id="SKB82902.1"/>
    </source>
</evidence>
<dbReference type="STRING" id="1513896.SAMN05660841_02558"/>
<sequence length="600" mass="66248">MTLSKSSFFSIYEGSSAQGVVTTSIYINDSLLTTKSLLDSIWIRKEVNKIGKAEIVFKVWSNSTTEETESEENAFTPGNKIRIEVGYLNGESEASLFEGIIVEQDIDLEIRGSSRIKLGCRDHMYLSTIAKKTSIYTKVKDQSLLSNILSTYKEVKASVSQTKYEYQAITQYNNTDWDFILERAKRNGLVVQTEGSTVTINEPSISSSPVFNLSLKDNIIDIKGQLKVKKQFTSVKALGWNQKEQKLETVTVANDSVKTNNQGDISSKDLAQALGNNELVLQTSDFYNRETLQKWAQSQMTFSMLQRISGEVSCKGTAAIKHGCIVEISGVNRHMDGNAYCGAVEHEVKNGDWNTKAIIGFDYRFDEDDELDKSISAIQIGKVSQIDEDPTKEFNIQVEIPLFKATEVNKIWARRATFWSSNGYGSFFIPDVGDEVIIGFLDSDHSHPVILGSLYSSKQSPNEVITKENYIKSLVTKEKLSLIFDDEKKSILLSTPAGNTVEINDEGKSISIKDQNENTIIMNPDGISIKSAKSISLEAKTEVTISAGTDINIKSKNGVNLKAMNIEAKADVGFTAKGSAKSELSAGGQTIIKGAMVMIN</sequence>
<gene>
    <name evidence="2" type="ORF">SAMN05660841_02558</name>
</gene>
<dbReference type="AlphaFoldDB" id="A0A1T5EFZ9"/>
<dbReference type="OrthoDB" id="1907165at2"/>
<proteinExistence type="predicted"/>
<dbReference type="EMBL" id="FUZF01000011">
    <property type="protein sequence ID" value="SKB82902.1"/>
    <property type="molecule type" value="Genomic_DNA"/>
</dbReference>
<dbReference type="Pfam" id="PF04717">
    <property type="entry name" value="Phage_base_V"/>
    <property type="match status" value="1"/>
</dbReference>
<dbReference type="InterPro" id="IPR006533">
    <property type="entry name" value="T6SS_Vgr_RhsGE"/>
</dbReference>
<accession>A0A1T5EFZ9</accession>
<feature type="domain" description="Gp5/Type VI secretion system Vgr protein OB-fold" evidence="1">
    <location>
        <begin position="380"/>
        <end position="455"/>
    </location>
</feature>
<keyword evidence="3" id="KW-1185">Reference proteome</keyword>